<dbReference type="GO" id="GO:0004559">
    <property type="term" value="F:alpha-mannosidase activity"/>
    <property type="evidence" value="ECO:0007669"/>
    <property type="project" value="InterPro"/>
</dbReference>
<name>A0A3P7LDN8_ONCOC</name>
<sequence length="42" mass="4937">LFQLLVEARRWMNLFQHHDAVSGTSKDEVMADYGQKFVNIKL</sequence>
<evidence type="ECO:0000313" key="3">
    <source>
        <dbReference type="EMBL" id="VDN08048.1"/>
    </source>
</evidence>
<protein>
    <recommendedName>
        <fullName evidence="2">Glycoside hydrolase family 38 central domain-containing protein</fullName>
    </recommendedName>
</protein>
<accession>A0A3P7LDN8</accession>
<dbReference type="EMBL" id="UYRW01022862">
    <property type="protein sequence ID" value="VDN08048.1"/>
    <property type="molecule type" value="Genomic_DNA"/>
</dbReference>
<dbReference type="InterPro" id="IPR037094">
    <property type="entry name" value="Glyco_hydro_38_cen_sf"/>
</dbReference>
<keyword evidence="4" id="KW-1185">Reference proteome</keyword>
<keyword evidence="1" id="KW-0378">Hydrolase</keyword>
<gene>
    <name evidence="3" type="ORF">NOO_LOCUS13961</name>
</gene>
<evidence type="ECO:0000256" key="1">
    <source>
        <dbReference type="ARBA" id="ARBA00022801"/>
    </source>
</evidence>
<evidence type="ECO:0000259" key="2">
    <source>
        <dbReference type="Pfam" id="PF09261"/>
    </source>
</evidence>
<dbReference type="Gene3D" id="1.20.1270.50">
    <property type="entry name" value="Glycoside hydrolase family 38, central domain"/>
    <property type="match status" value="1"/>
</dbReference>
<dbReference type="InterPro" id="IPR028995">
    <property type="entry name" value="Glyco_hydro_57/38_cen_sf"/>
</dbReference>
<proteinExistence type="predicted"/>
<dbReference type="Proteomes" id="UP000271087">
    <property type="component" value="Unassembled WGS sequence"/>
</dbReference>
<dbReference type="InterPro" id="IPR015341">
    <property type="entry name" value="Glyco_hydro_38_cen"/>
</dbReference>
<dbReference type="Pfam" id="PF09261">
    <property type="entry name" value="Alpha-mann_mid"/>
    <property type="match status" value="1"/>
</dbReference>
<dbReference type="SUPFAM" id="SSF88688">
    <property type="entry name" value="Families 57/38 glycoside transferase middle domain"/>
    <property type="match status" value="1"/>
</dbReference>
<feature type="non-terminal residue" evidence="3">
    <location>
        <position position="1"/>
    </location>
</feature>
<dbReference type="GO" id="GO:0006013">
    <property type="term" value="P:mannose metabolic process"/>
    <property type="evidence" value="ECO:0007669"/>
    <property type="project" value="InterPro"/>
</dbReference>
<reference evidence="3 4" key="1">
    <citation type="submission" date="2018-08" db="EMBL/GenBank/DDBJ databases">
        <authorList>
            <person name="Laetsch R D."/>
            <person name="Stevens L."/>
            <person name="Kumar S."/>
            <person name="Blaxter L. M."/>
        </authorList>
    </citation>
    <scope>NUCLEOTIDE SEQUENCE [LARGE SCALE GENOMIC DNA]</scope>
</reference>
<feature type="domain" description="Glycoside hydrolase family 38 central" evidence="2">
    <location>
        <begin position="5"/>
        <end position="37"/>
    </location>
</feature>
<organism evidence="3 4">
    <name type="scientific">Onchocerca ochengi</name>
    <name type="common">Filarial nematode worm</name>
    <dbReference type="NCBI Taxonomy" id="42157"/>
    <lineage>
        <taxon>Eukaryota</taxon>
        <taxon>Metazoa</taxon>
        <taxon>Ecdysozoa</taxon>
        <taxon>Nematoda</taxon>
        <taxon>Chromadorea</taxon>
        <taxon>Rhabditida</taxon>
        <taxon>Spirurina</taxon>
        <taxon>Spiruromorpha</taxon>
        <taxon>Filarioidea</taxon>
        <taxon>Onchocercidae</taxon>
        <taxon>Onchocerca</taxon>
    </lineage>
</organism>
<dbReference type="OrthoDB" id="10261055at2759"/>
<evidence type="ECO:0000313" key="4">
    <source>
        <dbReference type="Proteomes" id="UP000271087"/>
    </source>
</evidence>
<dbReference type="AlphaFoldDB" id="A0A3P7LDN8"/>